<protein>
    <submittedName>
        <fullName evidence="2">Uncharacterized protein</fullName>
    </submittedName>
</protein>
<feature type="non-terminal residue" evidence="2">
    <location>
        <position position="1"/>
    </location>
</feature>
<dbReference type="Proteomes" id="UP000256964">
    <property type="component" value="Unassembled WGS sequence"/>
</dbReference>
<proteinExistence type="predicted"/>
<evidence type="ECO:0000313" key="2">
    <source>
        <dbReference type="EMBL" id="RDX45347.1"/>
    </source>
</evidence>
<evidence type="ECO:0000313" key="3">
    <source>
        <dbReference type="Proteomes" id="UP000256964"/>
    </source>
</evidence>
<accession>A0A371CYI7</accession>
<feature type="region of interest" description="Disordered" evidence="1">
    <location>
        <begin position="17"/>
        <end position="52"/>
    </location>
</feature>
<organism evidence="2 3">
    <name type="scientific">Lentinus brumalis</name>
    <dbReference type="NCBI Taxonomy" id="2498619"/>
    <lineage>
        <taxon>Eukaryota</taxon>
        <taxon>Fungi</taxon>
        <taxon>Dikarya</taxon>
        <taxon>Basidiomycota</taxon>
        <taxon>Agaricomycotina</taxon>
        <taxon>Agaricomycetes</taxon>
        <taxon>Polyporales</taxon>
        <taxon>Polyporaceae</taxon>
        <taxon>Lentinus</taxon>
    </lineage>
</organism>
<reference evidence="2 3" key="1">
    <citation type="journal article" date="2018" name="Biotechnol. Biofuels">
        <title>Integrative visual omics of the white-rot fungus Polyporus brumalis exposes the biotechnological potential of its oxidative enzymes for delignifying raw plant biomass.</title>
        <authorList>
            <person name="Miyauchi S."/>
            <person name="Rancon A."/>
            <person name="Drula E."/>
            <person name="Hage H."/>
            <person name="Chaduli D."/>
            <person name="Favel A."/>
            <person name="Grisel S."/>
            <person name="Henrissat B."/>
            <person name="Herpoel-Gimbert I."/>
            <person name="Ruiz-Duenas F.J."/>
            <person name="Chevret D."/>
            <person name="Hainaut M."/>
            <person name="Lin J."/>
            <person name="Wang M."/>
            <person name="Pangilinan J."/>
            <person name="Lipzen A."/>
            <person name="Lesage-Meessen L."/>
            <person name="Navarro D."/>
            <person name="Riley R."/>
            <person name="Grigoriev I.V."/>
            <person name="Zhou S."/>
            <person name="Raouche S."/>
            <person name="Rosso M.N."/>
        </authorList>
    </citation>
    <scope>NUCLEOTIDE SEQUENCE [LARGE SCALE GENOMIC DNA]</scope>
    <source>
        <strain evidence="2 3">BRFM 1820</strain>
    </source>
</reference>
<dbReference type="AlphaFoldDB" id="A0A371CYI7"/>
<keyword evidence="3" id="KW-1185">Reference proteome</keyword>
<dbReference type="EMBL" id="KZ857438">
    <property type="protein sequence ID" value="RDX45347.1"/>
    <property type="molecule type" value="Genomic_DNA"/>
</dbReference>
<name>A0A371CYI7_9APHY</name>
<sequence length="138" mass="16437">DPEALVDDDVRELAELARELESEERTTEAERRQEEGEDGEEPDDDDDSWVDELESLSEEERAHFEADVRPIKRVLVKVRKIAFRIIHSTTKLLPEWRDILKKLKLKDRLIPRDVRTRWNSTFDMADFVIEYREAIEMI</sequence>
<feature type="non-terminal residue" evidence="2">
    <location>
        <position position="138"/>
    </location>
</feature>
<dbReference type="OrthoDB" id="2797375at2759"/>
<feature type="compositionally biased region" description="Acidic residues" evidence="1">
    <location>
        <begin position="35"/>
        <end position="52"/>
    </location>
</feature>
<evidence type="ECO:0000256" key="1">
    <source>
        <dbReference type="SAM" id="MobiDB-lite"/>
    </source>
</evidence>
<gene>
    <name evidence="2" type="ORF">OH76DRAFT_1301650</name>
</gene>
<feature type="compositionally biased region" description="Basic and acidic residues" evidence="1">
    <location>
        <begin position="17"/>
        <end position="34"/>
    </location>
</feature>